<evidence type="ECO:0000256" key="1">
    <source>
        <dbReference type="SAM" id="MobiDB-lite"/>
    </source>
</evidence>
<dbReference type="GeneID" id="85457636"/>
<keyword evidence="3" id="KW-1185">Reference proteome</keyword>
<dbReference type="EMBL" id="JAHMHR010000084">
    <property type="protein sequence ID" value="KAK1657794.1"/>
    <property type="molecule type" value="Genomic_DNA"/>
</dbReference>
<feature type="region of interest" description="Disordered" evidence="1">
    <location>
        <begin position="1"/>
        <end position="99"/>
    </location>
</feature>
<feature type="compositionally biased region" description="Polar residues" evidence="1">
    <location>
        <begin position="1"/>
        <end position="11"/>
    </location>
</feature>
<evidence type="ECO:0000313" key="2">
    <source>
        <dbReference type="EMBL" id="KAK1657794.1"/>
    </source>
</evidence>
<sequence length="170" mass="17559">MTRSSTSNSTGLRRMRPSSTGSTSASTKLATTATDLTPPSSSRTLVPADQSGEQDYGALGARSSYEGDEVVGERGTVQGTNGAGGYDHGHGHGHAGYAKMPPMGVGGDDKDKWTALREAPARAAGIACPRGEGAVLLVVFVGLTGDRSFESFLRFGKVSLHLKAGYVVDL</sequence>
<proteinExistence type="predicted"/>
<gene>
    <name evidence="2" type="ORF">BDP55DRAFT_638416</name>
</gene>
<reference evidence="2" key="1">
    <citation type="submission" date="2021-06" db="EMBL/GenBank/DDBJ databases">
        <title>Comparative genomics, transcriptomics and evolutionary studies reveal genomic signatures of adaptation to plant cell wall in hemibiotrophic fungi.</title>
        <authorList>
            <consortium name="DOE Joint Genome Institute"/>
            <person name="Baroncelli R."/>
            <person name="Diaz J.F."/>
            <person name="Benocci T."/>
            <person name="Peng M."/>
            <person name="Battaglia E."/>
            <person name="Haridas S."/>
            <person name="Andreopoulos W."/>
            <person name="Labutti K."/>
            <person name="Pangilinan J."/>
            <person name="Floch G.L."/>
            <person name="Makela M.R."/>
            <person name="Henrissat B."/>
            <person name="Grigoriev I.V."/>
            <person name="Crouch J.A."/>
            <person name="De Vries R.P."/>
            <person name="Sukno S.A."/>
            <person name="Thon M.R."/>
        </authorList>
    </citation>
    <scope>NUCLEOTIDE SEQUENCE</scope>
    <source>
        <strain evidence="2">CBS 193.32</strain>
    </source>
</reference>
<name>A0AAJ0A847_9PEZI</name>
<feature type="compositionally biased region" description="Low complexity" evidence="1">
    <location>
        <begin position="17"/>
        <end position="42"/>
    </location>
</feature>
<accession>A0AAJ0A847</accession>
<dbReference type="RefSeq" id="XP_060422558.1">
    <property type="nucleotide sequence ID" value="XM_060573110.1"/>
</dbReference>
<evidence type="ECO:0000313" key="3">
    <source>
        <dbReference type="Proteomes" id="UP001224890"/>
    </source>
</evidence>
<dbReference type="AlphaFoldDB" id="A0AAJ0A847"/>
<organism evidence="2 3">
    <name type="scientific">Colletotrichum godetiae</name>
    <dbReference type="NCBI Taxonomy" id="1209918"/>
    <lineage>
        <taxon>Eukaryota</taxon>
        <taxon>Fungi</taxon>
        <taxon>Dikarya</taxon>
        <taxon>Ascomycota</taxon>
        <taxon>Pezizomycotina</taxon>
        <taxon>Sordariomycetes</taxon>
        <taxon>Hypocreomycetidae</taxon>
        <taxon>Glomerellales</taxon>
        <taxon>Glomerellaceae</taxon>
        <taxon>Colletotrichum</taxon>
        <taxon>Colletotrichum acutatum species complex</taxon>
    </lineage>
</organism>
<protein>
    <submittedName>
        <fullName evidence="2">Uncharacterized protein</fullName>
    </submittedName>
</protein>
<comment type="caution">
    <text evidence="2">The sequence shown here is derived from an EMBL/GenBank/DDBJ whole genome shotgun (WGS) entry which is preliminary data.</text>
</comment>
<dbReference type="Proteomes" id="UP001224890">
    <property type="component" value="Unassembled WGS sequence"/>
</dbReference>